<dbReference type="PANTHER" id="PTHR46268:SF6">
    <property type="entry name" value="UNIVERSAL STRESS PROTEIN UP12"/>
    <property type="match status" value="1"/>
</dbReference>
<organism evidence="4 5">
    <name type="scientific">Rothia santali</name>
    <dbReference type="NCBI Taxonomy" id="2949643"/>
    <lineage>
        <taxon>Bacteria</taxon>
        <taxon>Bacillati</taxon>
        <taxon>Actinomycetota</taxon>
        <taxon>Actinomycetes</taxon>
        <taxon>Micrococcales</taxon>
        <taxon>Micrococcaceae</taxon>
        <taxon>Rothia</taxon>
    </lineage>
</organism>
<dbReference type="InterPro" id="IPR014729">
    <property type="entry name" value="Rossmann-like_a/b/a_fold"/>
</dbReference>
<reference evidence="4" key="1">
    <citation type="submission" date="2022-06" db="EMBL/GenBank/DDBJ databases">
        <title>Rothia sp. isolated from sandalwood seedling.</title>
        <authorList>
            <person name="Tuikhar N."/>
            <person name="Kirdat K."/>
            <person name="Thorat V."/>
            <person name="Swetha P."/>
            <person name="Padma S."/>
            <person name="Sundararaj R."/>
            <person name="Yadav A."/>
        </authorList>
    </citation>
    <scope>NUCLEOTIDE SEQUENCE</scope>
    <source>
        <strain evidence="4">AR01</strain>
    </source>
</reference>
<dbReference type="Gene3D" id="3.40.50.620">
    <property type="entry name" value="HUPs"/>
    <property type="match status" value="2"/>
</dbReference>
<dbReference type="SUPFAM" id="SSF52402">
    <property type="entry name" value="Adenine nucleotide alpha hydrolases-like"/>
    <property type="match status" value="2"/>
</dbReference>
<sequence length="341" mass="35876">MTDETTDRSAESFGARAVAARGTMPDPETTGGEIIVGIDGSEQSYGALSWAVAEAKRRRAAIRLVTAYSLPVFTGTGFDSGYSVIDEQSLADGVAQILDEAYDRVHAEGVELRATVETGDASSILVRLSEQAGLMVVGSRSSRGFVGRLLGTVSTSLPAHSKCPVVVVPLAWAKHHADDAATLVPSHGVAVGSDGSHQARIAIVKAAEEAQRMGVGLKLVNALAPYTGALTWVPAAVDFEAMHREIDELQNRAIRWIKGHFPDLEVTAERIDGSPVQVLLEAGEDADLVVVGTRGRGGLRGMLLGSISQGVLHSSQNPVMIVPDVDDPRTEDAPEVGVAWG</sequence>
<dbReference type="InterPro" id="IPR006016">
    <property type="entry name" value="UspA"/>
</dbReference>
<evidence type="ECO:0000313" key="5">
    <source>
        <dbReference type="Proteomes" id="UP001139502"/>
    </source>
</evidence>
<gene>
    <name evidence="4" type="ORF">NBM05_12070</name>
</gene>
<feature type="domain" description="UspA" evidence="3">
    <location>
        <begin position="34"/>
        <end position="169"/>
    </location>
</feature>
<evidence type="ECO:0000313" key="4">
    <source>
        <dbReference type="EMBL" id="MCP3426715.1"/>
    </source>
</evidence>
<dbReference type="AlphaFoldDB" id="A0A9X2KJ42"/>
<feature type="region of interest" description="Disordered" evidence="2">
    <location>
        <begin position="1"/>
        <end position="29"/>
    </location>
</feature>
<evidence type="ECO:0000256" key="1">
    <source>
        <dbReference type="ARBA" id="ARBA00008791"/>
    </source>
</evidence>
<dbReference type="PANTHER" id="PTHR46268">
    <property type="entry name" value="STRESS RESPONSE PROTEIN NHAX"/>
    <property type="match status" value="1"/>
</dbReference>
<dbReference type="Pfam" id="PF00582">
    <property type="entry name" value="Usp"/>
    <property type="match status" value="2"/>
</dbReference>
<accession>A0A9X2KJ42</accession>
<keyword evidence="5" id="KW-1185">Reference proteome</keyword>
<dbReference type="RefSeq" id="WP_254167764.1">
    <property type="nucleotide sequence ID" value="NZ_JANAFB010000034.1"/>
</dbReference>
<comment type="caution">
    <text evidence="4">The sequence shown here is derived from an EMBL/GenBank/DDBJ whole genome shotgun (WGS) entry which is preliminary data.</text>
</comment>
<dbReference type="InterPro" id="IPR006015">
    <property type="entry name" value="Universal_stress_UspA"/>
</dbReference>
<name>A0A9X2KJ42_9MICC</name>
<feature type="domain" description="UspA" evidence="3">
    <location>
        <begin position="189"/>
        <end position="323"/>
    </location>
</feature>
<dbReference type="EMBL" id="JANAFB010000034">
    <property type="protein sequence ID" value="MCP3426715.1"/>
    <property type="molecule type" value="Genomic_DNA"/>
</dbReference>
<dbReference type="Proteomes" id="UP001139502">
    <property type="component" value="Unassembled WGS sequence"/>
</dbReference>
<protein>
    <submittedName>
        <fullName evidence="4">Universal stress protein</fullName>
    </submittedName>
</protein>
<evidence type="ECO:0000256" key="2">
    <source>
        <dbReference type="SAM" id="MobiDB-lite"/>
    </source>
</evidence>
<evidence type="ECO:0000259" key="3">
    <source>
        <dbReference type="Pfam" id="PF00582"/>
    </source>
</evidence>
<dbReference type="PRINTS" id="PR01438">
    <property type="entry name" value="UNVRSLSTRESS"/>
</dbReference>
<feature type="compositionally biased region" description="Basic and acidic residues" evidence="2">
    <location>
        <begin position="1"/>
        <end position="10"/>
    </location>
</feature>
<proteinExistence type="inferred from homology"/>
<comment type="similarity">
    <text evidence="1">Belongs to the universal stress protein A family.</text>
</comment>